<proteinExistence type="inferred from homology"/>
<name>A0AAU9R9W1_THLAR</name>
<dbReference type="CDD" id="cd14231">
    <property type="entry name" value="GAT_GGA-like_plant"/>
    <property type="match status" value="1"/>
</dbReference>
<evidence type="ECO:0000256" key="2">
    <source>
        <dbReference type="ARBA" id="ARBA00007708"/>
    </source>
</evidence>
<dbReference type="GO" id="GO:0035091">
    <property type="term" value="F:phosphatidylinositol binding"/>
    <property type="evidence" value="ECO:0007669"/>
    <property type="project" value="InterPro"/>
</dbReference>
<keyword evidence="10" id="KW-1185">Reference proteome</keyword>
<feature type="compositionally biased region" description="Acidic residues" evidence="6">
    <location>
        <begin position="677"/>
        <end position="686"/>
    </location>
</feature>
<dbReference type="PROSITE" id="PS50909">
    <property type="entry name" value="GAT"/>
    <property type="match status" value="1"/>
</dbReference>
<evidence type="ECO:0000259" key="8">
    <source>
        <dbReference type="PROSITE" id="PS50909"/>
    </source>
</evidence>
<organism evidence="9 10">
    <name type="scientific">Thlaspi arvense</name>
    <name type="common">Field penny-cress</name>
    <dbReference type="NCBI Taxonomy" id="13288"/>
    <lineage>
        <taxon>Eukaryota</taxon>
        <taxon>Viridiplantae</taxon>
        <taxon>Streptophyta</taxon>
        <taxon>Embryophyta</taxon>
        <taxon>Tracheophyta</taxon>
        <taxon>Spermatophyta</taxon>
        <taxon>Magnoliopsida</taxon>
        <taxon>eudicotyledons</taxon>
        <taxon>Gunneridae</taxon>
        <taxon>Pentapetalae</taxon>
        <taxon>rosids</taxon>
        <taxon>malvids</taxon>
        <taxon>Brassicales</taxon>
        <taxon>Brassicaceae</taxon>
        <taxon>Thlaspideae</taxon>
        <taxon>Thlaspi</taxon>
    </lineage>
</organism>
<dbReference type="SUPFAM" id="SSF48464">
    <property type="entry name" value="ENTH/VHS domain"/>
    <property type="match status" value="1"/>
</dbReference>
<feature type="compositionally biased region" description="Low complexity" evidence="6">
    <location>
        <begin position="878"/>
        <end position="893"/>
    </location>
</feature>
<dbReference type="PANTHER" id="PTHR45898:SF12">
    <property type="entry name" value="TOM1-LIKE PROTEIN 3"/>
    <property type="match status" value="1"/>
</dbReference>
<protein>
    <recommendedName>
        <fullName evidence="11">Target of Myb protein 1</fullName>
    </recommendedName>
</protein>
<feature type="domain" description="GAT" evidence="8">
    <location>
        <begin position="569"/>
        <end position="657"/>
    </location>
</feature>
<dbReference type="SUPFAM" id="SSF89009">
    <property type="entry name" value="GAT-like domain"/>
    <property type="match status" value="1"/>
</dbReference>
<accession>A0AAU9R9W1</accession>
<evidence type="ECO:0000256" key="4">
    <source>
        <dbReference type="ARBA" id="ARBA00022927"/>
    </source>
</evidence>
<evidence type="ECO:0000256" key="1">
    <source>
        <dbReference type="ARBA" id="ARBA00004170"/>
    </source>
</evidence>
<comment type="subcellular location">
    <subcellularLocation>
        <location evidence="1">Membrane</location>
        <topology evidence="1">Peripheral membrane protein</topology>
    </subcellularLocation>
</comment>
<dbReference type="Pfam" id="PF00790">
    <property type="entry name" value="VHS"/>
    <property type="match status" value="1"/>
</dbReference>
<feature type="compositionally biased region" description="Basic and acidic residues" evidence="6">
    <location>
        <begin position="180"/>
        <end position="190"/>
    </location>
</feature>
<dbReference type="PANTHER" id="PTHR45898">
    <property type="entry name" value="TOM1-LIKE PROTEIN"/>
    <property type="match status" value="1"/>
</dbReference>
<dbReference type="GO" id="GO:0005737">
    <property type="term" value="C:cytoplasm"/>
    <property type="evidence" value="ECO:0007669"/>
    <property type="project" value="UniProtKB-ARBA"/>
</dbReference>
<dbReference type="EMBL" id="OU466857">
    <property type="protein sequence ID" value="CAH2036643.1"/>
    <property type="molecule type" value="Genomic_DNA"/>
</dbReference>
<dbReference type="Gene3D" id="1.20.58.160">
    <property type="match status" value="1"/>
</dbReference>
<dbReference type="PROSITE" id="PS50179">
    <property type="entry name" value="VHS"/>
    <property type="match status" value="1"/>
</dbReference>
<dbReference type="InterPro" id="IPR004152">
    <property type="entry name" value="GAT_dom"/>
</dbReference>
<evidence type="ECO:0000256" key="6">
    <source>
        <dbReference type="SAM" id="MobiDB-lite"/>
    </source>
</evidence>
<reference evidence="9 10" key="1">
    <citation type="submission" date="2022-03" db="EMBL/GenBank/DDBJ databases">
        <authorList>
            <person name="Nunn A."/>
            <person name="Chopra R."/>
            <person name="Nunn A."/>
            <person name="Contreras Garrido A."/>
        </authorList>
    </citation>
    <scope>NUCLEOTIDE SEQUENCE [LARGE SCALE GENOMIC DNA]</scope>
</reference>
<dbReference type="AlphaFoldDB" id="A0AAU9R9W1"/>
<dbReference type="CDD" id="cd03561">
    <property type="entry name" value="VHS"/>
    <property type="match status" value="1"/>
</dbReference>
<feature type="region of interest" description="Disordered" evidence="6">
    <location>
        <begin position="652"/>
        <end position="893"/>
    </location>
</feature>
<dbReference type="InterPro" id="IPR002014">
    <property type="entry name" value="VHS_dom"/>
</dbReference>
<dbReference type="Gene3D" id="1.25.40.90">
    <property type="match status" value="1"/>
</dbReference>
<keyword evidence="5" id="KW-0472">Membrane</keyword>
<feature type="compositionally biased region" description="Low complexity" evidence="6">
    <location>
        <begin position="741"/>
        <end position="758"/>
    </location>
</feature>
<evidence type="ECO:0000256" key="3">
    <source>
        <dbReference type="ARBA" id="ARBA00022448"/>
    </source>
</evidence>
<dbReference type="Pfam" id="PF03127">
    <property type="entry name" value="GAT"/>
    <property type="match status" value="1"/>
</dbReference>
<feature type="compositionally biased region" description="Polar residues" evidence="6">
    <location>
        <begin position="839"/>
        <end position="852"/>
    </location>
</feature>
<keyword evidence="3" id="KW-0813">Transport</keyword>
<evidence type="ECO:0008006" key="11">
    <source>
        <dbReference type="Google" id="ProtNLM"/>
    </source>
</evidence>
<sequence length="893" mass="99081">MLDPSAKSYDAHLCFPSIPNDHSDSGVCSPTLWRTSPPKSPRHRPEDYWSLSPDSKAQAIARGQRELMEMVSKMPESCYELSMKDLVELKGNEENERKVFDELPKRTIRLSKAVRKAKSDKWVDSNRNSGVNNGGFLLKMMFPVSFGSKKERMKKNKKVDSSVTTVKDSQVSPRPSISDESVKSEDKEWWNRLSESRGSASTKRSGSSNSNSSNRSRSSLRDRNSSCFSFLWSPFLAINLPRNGSKNRGGETGEMKTVECATKMTTFLMILLNFAFVTLCIVLDTCSGPNAFWYSVWIRGSQKKKRNNQDSLLFSVTDCYFSVVRQKPKHKEVAVDLWTAKADDDDLIQIIQSTDRFVLFPDRETHKSLAGSLSPVLKSRVYRDRSELAMANNAAACAERATNDMLIGPDWAINIELCDIINMDPSQTKEAVKVLKKRLGSKNSKVQILALYALETLSKNCGESVYQLIVDRDILPDMVKIVKKKPDLSVRERILSLLDTWQEAFGGSGGRFPQYYNAYNELRSAGVEFPPRTESSVPFFTPPQTQPIVAHAVASDEDAAIQASLQSDDASALSVEEIQSAQGSVDILTDMLGALDPSHSEGLKEELIVDLVEQCRTYQRRVMTLVNTTSDEGLLFQGLALNDNLQRVLQHHDDKAKGNSVPATAPTPIPLVSINHDDDDESDDDFAQLAHRSKRESARGSGQGSFNPILPPPPPTMRPVHVESGAMDFLSGDVYKPQGASESVKPPSSSHSSDLDSSAPVFDDPVPRSKSPEQASFTRPVYDQSEKLPPAPWDPEGTRVFPPPMSARTKRSQDYFKPNTVPQHSSSGSDSSYEDLLGQSRNLSLNPTSSAATPPKKDDKPEDILFKDLVDFAKTRKSSSSSSKPNNQNNKPF</sequence>
<dbReference type="InterPro" id="IPR038425">
    <property type="entry name" value="GAT_sf"/>
</dbReference>
<keyword evidence="4" id="KW-0653">Protein transport</keyword>
<feature type="domain" description="VHS" evidence="7">
    <location>
        <begin position="401"/>
        <end position="530"/>
    </location>
</feature>
<dbReference type="Proteomes" id="UP000836841">
    <property type="component" value="Chromosome 1"/>
</dbReference>
<evidence type="ECO:0000313" key="10">
    <source>
        <dbReference type="Proteomes" id="UP000836841"/>
    </source>
</evidence>
<dbReference type="GO" id="GO:0043328">
    <property type="term" value="P:protein transport to vacuole involved in ubiquitin-dependent protein catabolic process via the multivesicular body sorting pathway"/>
    <property type="evidence" value="ECO:0007669"/>
    <property type="project" value="InterPro"/>
</dbReference>
<feature type="compositionally biased region" description="Low complexity" evidence="6">
    <location>
        <begin position="196"/>
        <end position="217"/>
    </location>
</feature>
<dbReference type="SMART" id="SM00288">
    <property type="entry name" value="VHS"/>
    <property type="match status" value="1"/>
</dbReference>
<comment type="similarity">
    <text evidence="2">Belongs to the TOM1 family.</text>
</comment>
<feature type="compositionally biased region" description="Basic and acidic residues" evidence="6">
    <location>
        <begin position="855"/>
        <end position="874"/>
    </location>
</feature>
<dbReference type="FunFam" id="1.25.40.90:FF:000028">
    <property type="entry name" value="TOM1-like protein 2"/>
    <property type="match status" value="1"/>
</dbReference>
<evidence type="ECO:0000256" key="5">
    <source>
        <dbReference type="ARBA" id="ARBA00023136"/>
    </source>
</evidence>
<feature type="compositionally biased region" description="Polar residues" evidence="6">
    <location>
        <begin position="161"/>
        <end position="179"/>
    </location>
</feature>
<evidence type="ECO:0000259" key="7">
    <source>
        <dbReference type="PROSITE" id="PS50179"/>
    </source>
</evidence>
<dbReference type="InterPro" id="IPR044836">
    <property type="entry name" value="TOL_plant"/>
</dbReference>
<feature type="region of interest" description="Disordered" evidence="6">
    <location>
        <begin position="149"/>
        <end position="220"/>
    </location>
</feature>
<dbReference type="GO" id="GO:0016020">
    <property type="term" value="C:membrane"/>
    <property type="evidence" value="ECO:0007669"/>
    <property type="project" value="UniProtKB-SubCell"/>
</dbReference>
<evidence type="ECO:0000313" key="9">
    <source>
        <dbReference type="EMBL" id="CAH2036643.1"/>
    </source>
</evidence>
<dbReference type="GO" id="GO:0043130">
    <property type="term" value="F:ubiquitin binding"/>
    <property type="evidence" value="ECO:0007669"/>
    <property type="project" value="InterPro"/>
</dbReference>
<gene>
    <name evidence="9" type="ORF">TAV2_LOCUS1761</name>
</gene>
<dbReference type="InterPro" id="IPR008942">
    <property type="entry name" value="ENTH_VHS"/>
</dbReference>
<feature type="region of interest" description="Disordered" evidence="6">
    <location>
        <begin position="18"/>
        <end position="48"/>
    </location>
</feature>